<sequence length="200" mass="22179">MRSARALTAILPVLFLVAAGCIFEPREAESPDAGEEATWITPNLPKDVFVNLTTGLAADANSNYERSLSQDFTFVPLPEDVGALGAEVFEGWNKEIEMEFLTRLKGIFLGERTIQFGDENMVFDREDIDVPATGFAEFEGEYLMTLDPGDGSPVEHYAGRAIFYLEKQTQGWMLTKWEDIDVSGSYPTSGYLRGTLRGSN</sequence>
<dbReference type="Proteomes" id="UP000886069">
    <property type="component" value="Unassembled WGS sequence"/>
</dbReference>
<gene>
    <name evidence="1" type="ORF">ENO08_06585</name>
</gene>
<evidence type="ECO:0008006" key="2">
    <source>
        <dbReference type="Google" id="ProtNLM"/>
    </source>
</evidence>
<comment type="caution">
    <text evidence="1">The sequence shown here is derived from an EMBL/GenBank/DDBJ whole genome shotgun (WGS) entry which is preliminary data.</text>
</comment>
<proteinExistence type="predicted"/>
<evidence type="ECO:0000313" key="1">
    <source>
        <dbReference type="EMBL" id="HER44109.1"/>
    </source>
</evidence>
<dbReference type="AlphaFoldDB" id="A0A7V2AVN5"/>
<dbReference type="EMBL" id="DSEC01000469">
    <property type="protein sequence ID" value="HER44109.1"/>
    <property type="molecule type" value="Genomic_DNA"/>
</dbReference>
<name>A0A7V2AVN5_UNCEI</name>
<reference evidence="1" key="1">
    <citation type="journal article" date="2020" name="mSystems">
        <title>Genome- and Community-Level Interaction Insights into Carbon Utilization and Element Cycling Functions of Hydrothermarchaeota in Hydrothermal Sediment.</title>
        <authorList>
            <person name="Zhou Z."/>
            <person name="Liu Y."/>
            <person name="Xu W."/>
            <person name="Pan J."/>
            <person name="Luo Z.H."/>
            <person name="Li M."/>
        </authorList>
    </citation>
    <scope>NUCLEOTIDE SEQUENCE [LARGE SCALE GENOMIC DNA]</scope>
    <source>
        <strain evidence="1">SpSt-1233</strain>
    </source>
</reference>
<dbReference type="PROSITE" id="PS51257">
    <property type="entry name" value="PROKAR_LIPOPROTEIN"/>
    <property type="match status" value="1"/>
</dbReference>
<organism evidence="1">
    <name type="scientific">Eiseniibacteriota bacterium</name>
    <dbReference type="NCBI Taxonomy" id="2212470"/>
    <lineage>
        <taxon>Bacteria</taxon>
        <taxon>Candidatus Eiseniibacteriota</taxon>
    </lineage>
</organism>
<protein>
    <recommendedName>
        <fullName evidence="2">Nuclear transport factor 2 family protein</fullName>
    </recommendedName>
</protein>
<accession>A0A7V2AVN5</accession>